<gene>
    <name evidence="1" type="ORF">ACFFNX_25440</name>
</gene>
<name>A0ABV5YKF1_9ACTN</name>
<dbReference type="Proteomes" id="UP001589627">
    <property type="component" value="Unassembled WGS sequence"/>
</dbReference>
<protein>
    <submittedName>
        <fullName evidence="1">Uncharacterized protein</fullName>
    </submittedName>
</protein>
<organism evidence="1 2">
    <name type="scientific">Actinoallomurus acaciae</name>
    <dbReference type="NCBI Taxonomy" id="502577"/>
    <lineage>
        <taxon>Bacteria</taxon>
        <taxon>Bacillati</taxon>
        <taxon>Actinomycetota</taxon>
        <taxon>Actinomycetes</taxon>
        <taxon>Streptosporangiales</taxon>
        <taxon>Thermomonosporaceae</taxon>
        <taxon>Actinoallomurus</taxon>
    </lineage>
</organism>
<reference evidence="1 2" key="1">
    <citation type="submission" date="2024-09" db="EMBL/GenBank/DDBJ databases">
        <authorList>
            <person name="Sun Q."/>
            <person name="Mori K."/>
        </authorList>
    </citation>
    <scope>NUCLEOTIDE SEQUENCE [LARGE SCALE GENOMIC DNA]</scope>
    <source>
        <strain evidence="1 2">TBRC 0563</strain>
    </source>
</reference>
<sequence>MTGARSEGGSSPRTGGTVVRRGPLVAEIAALVLCVVADSVAIAAAPGSGGLAAGLATATATG</sequence>
<dbReference type="EMBL" id="JBHLZP010000207">
    <property type="protein sequence ID" value="MFB9835529.1"/>
    <property type="molecule type" value="Genomic_DNA"/>
</dbReference>
<evidence type="ECO:0000313" key="2">
    <source>
        <dbReference type="Proteomes" id="UP001589627"/>
    </source>
</evidence>
<proteinExistence type="predicted"/>
<evidence type="ECO:0000313" key="1">
    <source>
        <dbReference type="EMBL" id="MFB9835529.1"/>
    </source>
</evidence>
<feature type="non-terminal residue" evidence="1">
    <location>
        <position position="62"/>
    </location>
</feature>
<comment type="caution">
    <text evidence="1">The sequence shown here is derived from an EMBL/GenBank/DDBJ whole genome shotgun (WGS) entry which is preliminary data.</text>
</comment>
<dbReference type="RefSeq" id="WP_378207208.1">
    <property type="nucleotide sequence ID" value="NZ_JBHLZP010000207.1"/>
</dbReference>
<accession>A0ABV5YKF1</accession>
<keyword evidence="2" id="KW-1185">Reference proteome</keyword>